<dbReference type="SUPFAM" id="SSF46785">
    <property type="entry name" value="Winged helix' DNA-binding domain"/>
    <property type="match status" value="1"/>
</dbReference>
<evidence type="ECO:0000313" key="6">
    <source>
        <dbReference type="EMBL" id="WNO03380.1"/>
    </source>
</evidence>
<dbReference type="InterPro" id="IPR005119">
    <property type="entry name" value="LysR_subst-bd"/>
</dbReference>
<dbReference type="SUPFAM" id="SSF53850">
    <property type="entry name" value="Periplasmic binding protein-like II"/>
    <property type="match status" value="1"/>
</dbReference>
<dbReference type="Gene3D" id="3.40.190.290">
    <property type="match status" value="1"/>
</dbReference>
<dbReference type="Pfam" id="PF00126">
    <property type="entry name" value="HTH_1"/>
    <property type="match status" value="1"/>
</dbReference>
<feature type="domain" description="HTH lysR-type" evidence="5">
    <location>
        <begin position="1"/>
        <end position="58"/>
    </location>
</feature>
<reference evidence="6 7" key="1">
    <citation type="submission" date="2023-08" db="EMBL/GenBank/DDBJ databases">
        <title>Rhodoferax potami sp. nov. and Rhodoferax mekongensis sp. nov., isolated from the Mekong River in Thailand.</title>
        <authorList>
            <person name="Kitikhun S."/>
            <person name="Charoenyingcharoen P."/>
            <person name="Siriarchawattana P."/>
            <person name="Likhitrattanapisal S."/>
            <person name="Nilsakha T."/>
            <person name="Chanpet A."/>
            <person name="Rattanawaree P."/>
            <person name="Ingsriswang S."/>
        </authorList>
    </citation>
    <scope>NUCLEOTIDE SEQUENCE [LARGE SCALE GENOMIC DNA]</scope>
    <source>
        <strain evidence="6 7">TBRC 17307</strain>
    </source>
</reference>
<dbReference type="PRINTS" id="PR00039">
    <property type="entry name" value="HTHLYSR"/>
</dbReference>
<accession>A0ABZ0AVS5</accession>
<keyword evidence="4" id="KW-0804">Transcription</keyword>
<evidence type="ECO:0000313" key="7">
    <source>
        <dbReference type="Proteomes" id="UP001302257"/>
    </source>
</evidence>
<evidence type="ECO:0000256" key="2">
    <source>
        <dbReference type="ARBA" id="ARBA00023015"/>
    </source>
</evidence>
<dbReference type="Proteomes" id="UP001302257">
    <property type="component" value="Chromosome"/>
</dbReference>
<dbReference type="InterPro" id="IPR036390">
    <property type="entry name" value="WH_DNA-bd_sf"/>
</dbReference>
<organism evidence="6 7">
    <name type="scientific">Rhodoferax mekongensis</name>
    <dbReference type="NCBI Taxonomy" id="3068341"/>
    <lineage>
        <taxon>Bacteria</taxon>
        <taxon>Pseudomonadati</taxon>
        <taxon>Pseudomonadota</taxon>
        <taxon>Betaproteobacteria</taxon>
        <taxon>Burkholderiales</taxon>
        <taxon>Comamonadaceae</taxon>
        <taxon>Rhodoferax</taxon>
    </lineage>
</organism>
<dbReference type="InterPro" id="IPR036388">
    <property type="entry name" value="WH-like_DNA-bd_sf"/>
</dbReference>
<comment type="similarity">
    <text evidence="1">Belongs to the LysR transcriptional regulatory family.</text>
</comment>
<dbReference type="PANTHER" id="PTHR30126">
    <property type="entry name" value="HTH-TYPE TRANSCRIPTIONAL REGULATOR"/>
    <property type="match status" value="1"/>
</dbReference>
<protein>
    <submittedName>
        <fullName evidence="6">LysR family transcriptional regulator</fullName>
    </submittedName>
</protein>
<dbReference type="Gene3D" id="1.10.10.10">
    <property type="entry name" value="Winged helix-like DNA-binding domain superfamily/Winged helix DNA-binding domain"/>
    <property type="match status" value="1"/>
</dbReference>
<dbReference type="CDD" id="cd05466">
    <property type="entry name" value="PBP2_LTTR_substrate"/>
    <property type="match status" value="1"/>
</dbReference>
<keyword evidence="2" id="KW-0805">Transcription regulation</keyword>
<dbReference type="RefSeq" id="WP_313866285.1">
    <property type="nucleotide sequence ID" value="NZ_CP132507.1"/>
</dbReference>
<proteinExistence type="inferred from homology"/>
<dbReference type="InterPro" id="IPR000847">
    <property type="entry name" value="LysR_HTH_N"/>
</dbReference>
<dbReference type="Pfam" id="PF03466">
    <property type="entry name" value="LysR_substrate"/>
    <property type="match status" value="1"/>
</dbReference>
<evidence type="ECO:0000256" key="1">
    <source>
        <dbReference type="ARBA" id="ARBA00009437"/>
    </source>
</evidence>
<sequence length="298" mass="32521">MNIKHLEHLLALADSGSFSRAAEKLFITQSALSRSIQTLEDDLGGKLLDRVGKRNELTPLGLDVVSRARHIVRDAAELRDSAKLLQGVGKRTLRIGLGSGPAALLLEPLLLDTAKQPGMRLTVTHGSVELQILGLRSRDIDAMVVDMRRVVPASDLNIEALPEMKAGFVVRRGHPLAGLKNLELSTLLEYPIASTPLSDEVARQLISQYGHFANPAEMVSIRSDDIKSLVRTVEQTDAVFLGVIAAAQNGIDEGRLIELRLKKPLAARARFACVTLAGRTEAPAMTYFRTFVQEHLKS</sequence>
<name>A0ABZ0AVS5_9BURK</name>
<evidence type="ECO:0000259" key="5">
    <source>
        <dbReference type="PROSITE" id="PS50931"/>
    </source>
</evidence>
<gene>
    <name evidence="6" type="ORF">RAN89_10615</name>
</gene>
<keyword evidence="3" id="KW-0238">DNA-binding</keyword>
<dbReference type="PANTHER" id="PTHR30126:SF98">
    <property type="entry name" value="HTH-TYPE TRANSCRIPTIONAL ACTIVATOR BAUR"/>
    <property type="match status" value="1"/>
</dbReference>
<dbReference type="EMBL" id="CP132507">
    <property type="protein sequence ID" value="WNO03380.1"/>
    <property type="molecule type" value="Genomic_DNA"/>
</dbReference>
<keyword evidence="7" id="KW-1185">Reference proteome</keyword>
<dbReference type="PROSITE" id="PS50931">
    <property type="entry name" value="HTH_LYSR"/>
    <property type="match status" value="1"/>
</dbReference>
<evidence type="ECO:0000256" key="3">
    <source>
        <dbReference type="ARBA" id="ARBA00023125"/>
    </source>
</evidence>
<evidence type="ECO:0000256" key="4">
    <source>
        <dbReference type="ARBA" id="ARBA00023163"/>
    </source>
</evidence>